<sequence length="301" mass="34248">MFGYVHISPDKLTEEESARYRACYCGLCHTLGRRYGLAARMILNYDLVFLAMLLSEGNVPRCDEKRCLVHPIRRRCFCRETAALDAAADVSVLLTWWQLRDGVEDHGLFRGLKYRLSALLLRPAYRKARQFRPDLDKRMQERLQYLSALEREKCPVPDRAADAFALLLRDLADLESSADRRRVLEELLYHLGRWIYLVDALDDLKKDSRSGNYNPLLLRYGSADGQLSEQDKQRVAQTLDASVRAMAAAFELADFGCWRGIIESVLYEGLYAVGSAVLNGTYRKKAKKTENAKGKAGPDDA</sequence>
<dbReference type="Pfam" id="PF18937">
    <property type="entry name" value="DUF5685"/>
    <property type="match status" value="1"/>
</dbReference>
<proteinExistence type="predicted"/>
<evidence type="ECO:0000313" key="2">
    <source>
        <dbReference type="Proteomes" id="UP000681343"/>
    </source>
</evidence>
<evidence type="ECO:0000313" key="1">
    <source>
        <dbReference type="EMBL" id="BCK78342.1"/>
    </source>
</evidence>
<dbReference type="RefSeq" id="WP_212819045.1">
    <property type="nucleotide sequence ID" value="NZ_AP023415.1"/>
</dbReference>
<dbReference type="Proteomes" id="UP000681343">
    <property type="component" value="Chromosome"/>
</dbReference>
<gene>
    <name evidence="1" type="ORF">MM35RIKEN_05340</name>
</gene>
<dbReference type="KEGG" id="vfa:MM35RIKEN_05340"/>
<keyword evidence="2" id="KW-1185">Reference proteome</keyword>
<dbReference type="AlphaFoldDB" id="A0A810PW55"/>
<reference evidence="1" key="1">
    <citation type="submission" date="2020-09" db="EMBL/GenBank/DDBJ databases">
        <title>New species isolated from human feces.</title>
        <authorList>
            <person name="Kitahara M."/>
            <person name="Shigeno Y."/>
            <person name="Shime M."/>
            <person name="Matsumoto Y."/>
            <person name="Nakamura S."/>
            <person name="Motooka D."/>
            <person name="Fukuoka S."/>
            <person name="Nishikawa H."/>
            <person name="Benno Y."/>
        </authorList>
    </citation>
    <scope>NUCLEOTIDE SEQUENCE</scope>
    <source>
        <strain evidence="1">MM35</strain>
    </source>
</reference>
<dbReference type="InterPro" id="IPR043740">
    <property type="entry name" value="DUF5685"/>
</dbReference>
<dbReference type="EMBL" id="AP023415">
    <property type="protein sequence ID" value="BCK78342.1"/>
    <property type="molecule type" value="Genomic_DNA"/>
</dbReference>
<accession>A0A810PW55</accession>
<organism evidence="1 2">
    <name type="scientific">Vescimonas fastidiosa</name>
    <dbReference type="NCBI Taxonomy" id="2714353"/>
    <lineage>
        <taxon>Bacteria</taxon>
        <taxon>Bacillati</taxon>
        <taxon>Bacillota</taxon>
        <taxon>Clostridia</taxon>
        <taxon>Eubacteriales</taxon>
        <taxon>Oscillospiraceae</taxon>
        <taxon>Vescimonas</taxon>
    </lineage>
</organism>
<protein>
    <submittedName>
        <fullName evidence="1">Uncharacterized protein</fullName>
    </submittedName>
</protein>
<name>A0A810PW55_9FIRM</name>